<accession>A0ABT4TEY8</accession>
<dbReference type="Gene3D" id="1.10.357.10">
    <property type="entry name" value="Tetracycline Repressor, domain 2"/>
    <property type="match status" value="1"/>
</dbReference>
<evidence type="ECO:0000256" key="1">
    <source>
        <dbReference type="ARBA" id="ARBA00023015"/>
    </source>
</evidence>
<dbReference type="PROSITE" id="PS50977">
    <property type="entry name" value="HTH_TETR_2"/>
    <property type="match status" value="1"/>
</dbReference>
<evidence type="ECO:0000313" key="7">
    <source>
        <dbReference type="Proteomes" id="UP001165685"/>
    </source>
</evidence>
<keyword evidence="3" id="KW-0804">Transcription</keyword>
<dbReference type="InterPro" id="IPR050109">
    <property type="entry name" value="HTH-type_TetR-like_transc_reg"/>
</dbReference>
<keyword evidence="7" id="KW-1185">Reference proteome</keyword>
<keyword evidence="1" id="KW-0805">Transcription regulation</keyword>
<keyword evidence="2 4" id="KW-0238">DNA-binding</keyword>
<evidence type="ECO:0000256" key="2">
    <source>
        <dbReference type="ARBA" id="ARBA00023125"/>
    </source>
</evidence>
<evidence type="ECO:0000313" key="6">
    <source>
        <dbReference type="EMBL" id="MDA2803268.1"/>
    </source>
</evidence>
<dbReference type="PANTHER" id="PTHR30055:SF234">
    <property type="entry name" value="HTH-TYPE TRANSCRIPTIONAL REGULATOR BETI"/>
    <property type="match status" value="1"/>
</dbReference>
<dbReference type="SUPFAM" id="SSF46689">
    <property type="entry name" value="Homeodomain-like"/>
    <property type="match status" value="1"/>
</dbReference>
<comment type="caution">
    <text evidence="6">The sequence shown here is derived from an EMBL/GenBank/DDBJ whole genome shotgun (WGS) entry which is preliminary data.</text>
</comment>
<dbReference type="Pfam" id="PF00440">
    <property type="entry name" value="TetR_N"/>
    <property type="match status" value="1"/>
</dbReference>
<protein>
    <submittedName>
        <fullName evidence="6">TetR/AcrR family transcriptional regulator</fullName>
    </submittedName>
</protein>
<sequence length="226" mass="25368">MEKPLSLRERKKRATRAVLGVTALNLFEERGFDNVSVAEVADAADVSKKTVFNYFEVKEDLVLGFGAHHIDEPAEAVRRRKPGRTPLDAMRDYVMTALEERQPLLGLSDDPIVVRVQCLVRKTPALQVRHMEYMEMTRTRLAEALVEERASGLSARLVATQLYSAQQVLAAENARRVIEGESPDDVYPDAVANAQHAFDWLERGFGDLLRRPPEEAWGNPGDDGRV</sequence>
<reference evidence="6" key="1">
    <citation type="submission" date="2023-01" db="EMBL/GenBank/DDBJ databases">
        <title>Draft genome sequence of Nocardiopsis sp. LSu2-4 isolated from halophytes.</title>
        <authorList>
            <person name="Duangmal K."/>
            <person name="Chantavorakit T."/>
        </authorList>
    </citation>
    <scope>NUCLEOTIDE SEQUENCE</scope>
    <source>
        <strain evidence="6">LSu2-4</strain>
    </source>
</reference>
<evidence type="ECO:0000256" key="4">
    <source>
        <dbReference type="PROSITE-ProRule" id="PRU00335"/>
    </source>
</evidence>
<feature type="domain" description="HTH tetR-type" evidence="5">
    <location>
        <begin position="13"/>
        <end position="73"/>
    </location>
</feature>
<name>A0ABT4TEY8_9ACTN</name>
<evidence type="ECO:0000256" key="3">
    <source>
        <dbReference type="ARBA" id="ARBA00023163"/>
    </source>
</evidence>
<dbReference type="InterPro" id="IPR001647">
    <property type="entry name" value="HTH_TetR"/>
</dbReference>
<dbReference type="InterPro" id="IPR009057">
    <property type="entry name" value="Homeodomain-like_sf"/>
</dbReference>
<dbReference type="PRINTS" id="PR00455">
    <property type="entry name" value="HTHTETR"/>
</dbReference>
<feature type="DNA-binding region" description="H-T-H motif" evidence="4">
    <location>
        <begin position="36"/>
        <end position="55"/>
    </location>
</feature>
<gene>
    <name evidence="6" type="ORF">O4U47_01985</name>
</gene>
<dbReference type="EMBL" id="JAQFWP010000002">
    <property type="protein sequence ID" value="MDA2803268.1"/>
    <property type="molecule type" value="Genomic_DNA"/>
</dbReference>
<dbReference type="PANTHER" id="PTHR30055">
    <property type="entry name" value="HTH-TYPE TRANSCRIPTIONAL REGULATOR RUTR"/>
    <property type="match status" value="1"/>
</dbReference>
<dbReference type="RefSeq" id="WP_270675563.1">
    <property type="nucleotide sequence ID" value="NZ_JAQFWP010000002.1"/>
</dbReference>
<organism evidence="6 7">
    <name type="scientific">Nocardiopsis suaedae</name>
    <dbReference type="NCBI Taxonomy" id="3018444"/>
    <lineage>
        <taxon>Bacteria</taxon>
        <taxon>Bacillati</taxon>
        <taxon>Actinomycetota</taxon>
        <taxon>Actinomycetes</taxon>
        <taxon>Streptosporangiales</taxon>
        <taxon>Nocardiopsidaceae</taxon>
        <taxon>Nocardiopsis</taxon>
    </lineage>
</organism>
<dbReference type="Proteomes" id="UP001165685">
    <property type="component" value="Unassembled WGS sequence"/>
</dbReference>
<proteinExistence type="predicted"/>
<evidence type="ECO:0000259" key="5">
    <source>
        <dbReference type="PROSITE" id="PS50977"/>
    </source>
</evidence>